<dbReference type="AlphaFoldDB" id="A0A916S8N8"/>
<keyword evidence="4" id="KW-0460">Magnesium</keyword>
<evidence type="ECO:0000256" key="1">
    <source>
        <dbReference type="ARBA" id="ARBA00007608"/>
    </source>
</evidence>
<dbReference type="SUPFAM" id="SSF55811">
    <property type="entry name" value="Nudix"/>
    <property type="match status" value="1"/>
</dbReference>
<comment type="caution">
    <text evidence="6">The sequence shown here is derived from an EMBL/GenBank/DDBJ whole genome shotgun (WGS) entry which is preliminary data.</text>
</comment>
<dbReference type="Gene3D" id="3.90.79.10">
    <property type="entry name" value="Nucleoside Triphosphate Pyrophosphohydrolase"/>
    <property type="match status" value="1"/>
</dbReference>
<accession>A0A916S8N8</accession>
<evidence type="ECO:0000313" key="6">
    <source>
        <dbReference type="EMBL" id="GGA88763.1"/>
    </source>
</evidence>
<dbReference type="EMBL" id="BMIG01000002">
    <property type="protein sequence ID" value="GGA88763.1"/>
    <property type="molecule type" value="Genomic_DNA"/>
</dbReference>
<dbReference type="InterPro" id="IPR000086">
    <property type="entry name" value="NUDIX_hydrolase_dom"/>
</dbReference>
<comment type="similarity">
    <text evidence="1 4">Belongs to the Nudix hydrolase family. NudJ subfamily.</text>
</comment>
<gene>
    <name evidence="4" type="primary">nudJ</name>
    <name evidence="6" type="ORF">GCM10011496_06920</name>
</gene>
<comment type="subunit">
    <text evidence="2 4">Monomer.</text>
</comment>
<dbReference type="InterPro" id="IPR015797">
    <property type="entry name" value="NUDIX_hydrolase-like_dom_sf"/>
</dbReference>
<protein>
    <recommendedName>
        <fullName evidence="3 4">Phosphatase NudJ</fullName>
        <ecNumber evidence="4">3.6.1.-</ecNumber>
    </recommendedName>
</protein>
<dbReference type="GO" id="GO:0017111">
    <property type="term" value="F:ribonucleoside triphosphate phosphatase activity"/>
    <property type="evidence" value="ECO:0007669"/>
    <property type="project" value="InterPro"/>
</dbReference>
<evidence type="ECO:0000259" key="5">
    <source>
        <dbReference type="PROSITE" id="PS51462"/>
    </source>
</evidence>
<sequence length="186" mass="20751">MSFALFWPRSNRDGTAPDNARMNSRWKPSVTVAAILEREGKFLLVEEHTQDGLRLNNPAGHLDPGESIVQACIRETLEETAFHFTPGALVGVYMSRFEKSVPGQDKVLDITYLRFAFCGSLGDEVVGQALDEGIVRTLWLSPDEIRACVPLHRSPLLLTCMEDYLAGRRYPLDLVTTDPSVFLPNS</sequence>
<dbReference type="PROSITE" id="PS51462">
    <property type="entry name" value="NUDIX"/>
    <property type="match status" value="1"/>
</dbReference>
<organism evidence="6 7">
    <name type="scientific">Polaromonas eurypsychrophila</name>
    <dbReference type="NCBI Taxonomy" id="1614635"/>
    <lineage>
        <taxon>Bacteria</taxon>
        <taxon>Pseudomonadati</taxon>
        <taxon>Pseudomonadota</taxon>
        <taxon>Betaproteobacteria</taxon>
        <taxon>Burkholderiales</taxon>
        <taxon>Comamonadaceae</taxon>
        <taxon>Polaromonas</taxon>
    </lineage>
</organism>
<evidence type="ECO:0000313" key="7">
    <source>
        <dbReference type="Proteomes" id="UP000620596"/>
    </source>
</evidence>
<dbReference type="GO" id="GO:0004787">
    <property type="term" value="F:thiamine diphosphate phosphatase activity"/>
    <property type="evidence" value="ECO:0007669"/>
    <property type="project" value="InterPro"/>
</dbReference>
<comment type="cofactor">
    <cofactor evidence="4">
        <name>Mg(2+)</name>
        <dbReference type="ChEBI" id="CHEBI:18420"/>
    </cofactor>
</comment>
<keyword evidence="4 6" id="KW-0378">Hydrolase</keyword>
<dbReference type="Proteomes" id="UP000620596">
    <property type="component" value="Unassembled WGS sequence"/>
</dbReference>
<feature type="domain" description="Nudix hydrolase" evidence="5">
    <location>
        <begin position="25"/>
        <end position="162"/>
    </location>
</feature>
<proteinExistence type="inferred from homology"/>
<dbReference type="GO" id="GO:0017110">
    <property type="term" value="F:nucleoside diphosphate phosphatase activity"/>
    <property type="evidence" value="ECO:0007669"/>
    <property type="project" value="InterPro"/>
</dbReference>
<evidence type="ECO:0000256" key="2">
    <source>
        <dbReference type="ARBA" id="ARBA00011245"/>
    </source>
</evidence>
<dbReference type="InterPro" id="IPR033713">
    <property type="entry name" value="NudJ"/>
</dbReference>
<name>A0A916S8N8_9BURK</name>
<evidence type="ECO:0000256" key="4">
    <source>
        <dbReference type="RuleBase" id="RU364043"/>
    </source>
</evidence>
<dbReference type="CDD" id="cd03675">
    <property type="entry name" value="NUDIX_Hydrolase"/>
    <property type="match status" value="1"/>
</dbReference>
<reference evidence="6" key="2">
    <citation type="submission" date="2020-09" db="EMBL/GenBank/DDBJ databases">
        <authorList>
            <person name="Sun Q."/>
            <person name="Zhou Y."/>
        </authorList>
    </citation>
    <scope>NUCLEOTIDE SEQUENCE</scope>
    <source>
        <strain evidence="6">CGMCC 1.15322</strain>
    </source>
</reference>
<keyword evidence="7" id="KW-1185">Reference proteome</keyword>
<dbReference type="Pfam" id="PF00293">
    <property type="entry name" value="NUDIX"/>
    <property type="match status" value="1"/>
</dbReference>
<evidence type="ECO:0000256" key="3">
    <source>
        <dbReference type="ARBA" id="ARBA00015552"/>
    </source>
</evidence>
<dbReference type="PANTHER" id="PTHR43222">
    <property type="entry name" value="NUDIX HYDROLASE 23"/>
    <property type="match status" value="1"/>
</dbReference>
<reference evidence="6" key="1">
    <citation type="journal article" date="2014" name="Int. J. Syst. Evol. Microbiol.">
        <title>Complete genome sequence of Corynebacterium casei LMG S-19264T (=DSM 44701T), isolated from a smear-ripened cheese.</title>
        <authorList>
            <consortium name="US DOE Joint Genome Institute (JGI-PGF)"/>
            <person name="Walter F."/>
            <person name="Albersmeier A."/>
            <person name="Kalinowski J."/>
            <person name="Ruckert C."/>
        </authorList>
    </citation>
    <scope>NUCLEOTIDE SEQUENCE</scope>
    <source>
        <strain evidence="6">CGMCC 1.15322</strain>
    </source>
</reference>
<dbReference type="EC" id="3.6.1.-" evidence="4"/>
<dbReference type="PANTHER" id="PTHR43222:SF11">
    <property type="entry name" value="PHOSPHATASE NUDJ"/>
    <property type="match status" value="1"/>
</dbReference>